<evidence type="ECO:0008006" key="3">
    <source>
        <dbReference type="Google" id="ProtNLM"/>
    </source>
</evidence>
<dbReference type="RefSeq" id="WP_013294451.1">
    <property type="nucleotide sequence ID" value="NC_014394.1"/>
</dbReference>
<sequence>MMESRFSCTSCGKCCFGWLPLTLEDALLHAGRFPLAFIWSVVPPGTRNHALAKQLGVTLKSGKRMAVVIMPTAYIPSALPCPELSAEGLCRIHENKPSRCKTMPFYPYREESDQRAMLVPRKDWLCDITPAAQAVYRDGKILACQDFELERRALLSQSDIMRQYADYMFKYSPWMIDSLNALASTPDGTLLTSLSSFLTAIKHLDSRSIAAQQLPVFLEFAEKTKGVPELADYHKHYAGWAKEMDYLAKRAVARAE</sequence>
<organism evidence="1 2">
    <name type="scientific">Gallionella capsiferriformans (strain ES-2)</name>
    <name type="common">Gallionella ferruginea capsiferriformans (strain ES-2)</name>
    <dbReference type="NCBI Taxonomy" id="395494"/>
    <lineage>
        <taxon>Bacteria</taxon>
        <taxon>Pseudomonadati</taxon>
        <taxon>Pseudomonadota</taxon>
        <taxon>Betaproteobacteria</taxon>
        <taxon>Nitrosomonadales</taxon>
        <taxon>Gallionellaceae</taxon>
        <taxon>Gallionella</taxon>
    </lineage>
</organism>
<name>D9SCF0_GALCS</name>
<evidence type="ECO:0000313" key="1">
    <source>
        <dbReference type="EMBL" id="ADL56531.1"/>
    </source>
</evidence>
<dbReference type="AlphaFoldDB" id="D9SCF0"/>
<dbReference type="Pfam" id="PF03692">
    <property type="entry name" value="CxxCxxCC"/>
    <property type="match status" value="1"/>
</dbReference>
<dbReference type="InterPro" id="IPR005358">
    <property type="entry name" value="Puta_zinc/iron-chelating_dom"/>
</dbReference>
<accession>D9SCF0</accession>
<dbReference type="Proteomes" id="UP000001235">
    <property type="component" value="Chromosome"/>
</dbReference>
<dbReference type="KEGG" id="gca:Galf_2532"/>
<gene>
    <name evidence="1" type="ordered locus">Galf_2532</name>
</gene>
<keyword evidence="2" id="KW-1185">Reference proteome</keyword>
<dbReference type="EMBL" id="CP002159">
    <property type="protein sequence ID" value="ADL56531.1"/>
    <property type="molecule type" value="Genomic_DNA"/>
</dbReference>
<protein>
    <recommendedName>
        <fullName evidence="3">YkgJ family cysteine cluster protein</fullName>
    </recommendedName>
</protein>
<proteinExistence type="predicted"/>
<dbReference type="HOGENOM" id="CLU_1096884_0_0_4"/>
<evidence type="ECO:0000313" key="2">
    <source>
        <dbReference type="Proteomes" id="UP000001235"/>
    </source>
</evidence>
<dbReference type="STRING" id="395494.Galf_2532"/>
<reference evidence="1 2" key="1">
    <citation type="submission" date="2010-08" db="EMBL/GenBank/DDBJ databases">
        <title>Complete sequence of Gallionella capsiferriformans ES-2.</title>
        <authorList>
            <consortium name="US DOE Joint Genome Institute"/>
            <person name="Lucas S."/>
            <person name="Copeland A."/>
            <person name="Lapidus A."/>
            <person name="Cheng J.-F."/>
            <person name="Bruce D."/>
            <person name="Goodwin L."/>
            <person name="Pitluck S."/>
            <person name="Chertkov O."/>
            <person name="Davenport K.W."/>
            <person name="Detter J.C."/>
            <person name="Han C."/>
            <person name="Tapia R."/>
            <person name="Land M."/>
            <person name="Hauser L."/>
            <person name="Chang Y.-J."/>
            <person name="Jeffries C."/>
            <person name="Kyrpides N."/>
            <person name="Ivanova N."/>
            <person name="Mikhailova N."/>
            <person name="Shelobolina E.S."/>
            <person name="Picardal F."/>
            <person name="Roden E."/>
            <person name="Emerson D."/>
            <person name="Woyke T."/>
        </authorList>
    </citation>
    <scope>NUCLEOTIDE SEQUENCE [LARGE SCALE GENOMIC DNA]</scope>
    <source>
        <strain evidence="1 2">ES-2</strain>
    </source>
</reference>
<dbReference type="eggNOG" id="COG0727">
    <property type="taxonomic scope" value="Bacteria"/>
</dbReference>